<feature type="transmembrane region" description="Helical" evidence="11">
    <location>
        <begin position="984"/>
        <end position="1005"/>
    </location>
</feature>
<feature type="transmembrane region" description="Helical" evidence="11">
    <location>
        <begin position="836"/>
        <end position="858"/>
    </location>
</feature>
<dbReference type="GO" id="GO:0016887">
    <property type="term" value="F:ATP hydrolysis activity"/>
    <property type="evidence" value="ECO:0007669"/>
    <property type="project" value="InterPro"/>
</dbReference>
<feature type="transmembrane region" description="Helical" evidence="11">
    <location>
        <begin position="296"/>
        <end position="318"/>
    </location>
</feature>
<evidence type="ECO:0000313" key="14">
    <source>
        <dbReference type="EMBL" id="TVY32281.1"/>
    </source>
</evidence>
<feature type="domain" description="ABC transporter" evidence="12">
    <location>
        <begin position="1048"/>
        <end position="1265"/>
    </location>
</feature>
<keyword evidence="6" id="KW-0547">Nucleotide-binding</keyword>
<evidence type="ECO:0000256" key="1">
    <source>
        <dbReference type="ARBA" id="ARBA00004141"/>
    </source>
</evidence>
<evidence type="ECO:0000256" key="10">
    <source>
        <dbReference type="SAM" id="MobiDB-lite"/>
    </source>
</evidence>
<protein>
    <submittedName>
        <fullName evidence="14">ABC transporter</fullName>
    </submittedName>
</protein>
<dbReference type="Gene3D" id="1.20.1560.10">
    <property type="entry name" value="ABC transporter type 1, transmembrane domain"/>
    <property type="match status" value="1"/>
</dbReference>
<dbReference type="Pfam" id="PF00664">
    <property type="entry name" value="ABC_membrane"/>
    <property type="match status" value="2"/>
</dbReference>
<dbReference type="CDD" id="cd18578">
    <property type="entry name" value="ABC_6TM_Pgp_ABCB1_D2_like"/>
    <property type="match status" value="1"/>
</dbReference>
<feature type="domain" description="ABC transmembrane type-1" evidence="13">
    <location>
        <begin position="730"/>
        <end position="1011"/>
    </location>
</feature>
<dbReference type="GO" id="GO:0015421">
    <property type="term" value="F:ABC-type oligopeptide transporter activity"/>
    <property type="evidence" value="ECO:0007669"/>
    <property type="project" value="TreeGrafter"/>
</dbReference>
<dbReference type="Gene3D" id="3.40.50.300">
    <property type="entry name" value="P-loop containing nucleotide triphosphate hydrolases"/>
    <property type="match status" value="2"/>
</dbReference>
<keyword evidence="7" id="KW-0067">ATP-binding</keyword>
<feature type="transmembrane region" description="Helical" evidence="11">
    <location>
        <begin position="864"/>
        <end position="885"/>
    </location>
</feature>
<dbReference type="CDD" id="cd03249">
    <property type="entry name" value="ABC_MTABC3_MDL1_MDL2"/>
    <property type="match status" value="1"/>
</dbReference>
<feature type="transmembrane region" description="Helical" evidence="11">
    <location>
        <begin position="721"/>
        <end position="745"/>
    </location>
</feature>
<feature type="transmembrane region" description="Helical" evidence="11">
    <location>
        <begin position="217"/>
        <end position="239"/>
    </location>
</feature>
<dbReference type="FunFam" id="3.40.50.300:FF:000205">
    <property type="entry name" value="ABC transporter B family member 4"/>
    <property type="match status" value="1"/>
</dbReference>
<keyword evidence="5" id="KW-0677">Repeat</keyword>
<feature type="transmembrane region" description="Helical" evidence="11">
    <location>
        <begin position="119"/>
        <end position="141"/>
    </location>
</feature>
<comment type="caution">
    <text evidence="14">The sequence shown here is derived from an EMBL/GenBank/DDBJ whole genome shotgun (WGS) entry which is preliminary data.</text>
</comment>
<evidence type="ECO:0000256" key="3">
    <source>
        <dbReference type="ARBA" id="ARBA00022448"/>
    </source>
</evidence>
<feature type="domain" description="ABC transporter" evidence="12">
    <location>
        <begin position="396"/>
        <end position="638"/>
    </location>
</feature>
<dbReference type="GO" id="GO:0005524">
    <property type="term" value="F:ATP binding"/>
    <property type="evidence" value="ECO:0007669"/>
    <property type="project" value="UniProtKB-KW"/>
</dbReference>
<evidence type="ECO:0000256" key="5">
    <source>
        <dbReference type="ARBA" id="ARBA00022737"/>
    </source>
</evidence>
<keyword evidence="15" id="KW-1185">Reference proteome</keyword>
<dbReference type="PROSITE" id="PS00211">
    <property type="entry name" value="ABC_TRANSPORTER_1"/>
    <property type="match status" value="2"/>
</dbReference>
<dbReference type="GO" id="GO:0090374">
    <property type="term" value="P:oligopeptide export from mitochondrion"/>
    <property type="evidence" value="ECO:0007669"/>
    <property type="project" value="TreeGrafter"/>
</dbReference>
<evidence type="ECO:0000256" key="6">
    <source>
        <dbReference type="ARBA" id="ARBA00022741"/>
    </source>
</evidence>
<sequence>MTVNHRYTKLPDSTAEIPDEDETEKPSGGLHPDEDAILARQLYGIQDDTENVKPDPWAYVTQRDIFVLVLSLVTAIAAGAANPLLVVIFGQLAGAFTGFANGSVSAETLRSNANQFALYYVYLAIVEFILIFTSTVGFYWSGERIVRRLRRAYLKAIIRQNASFFDTLGIGQVTTHITSDMNQIQEALTSKLSLALSAASNFISAFAIAFIMNPKLALILCSILVAMLAVTSTGTRFALKNDKISKQFYSTASSVAQEAISAIRHITAYGSQKQLADKYVGLLRGAEKYGVKSRHYVALLVGWSNAMPCFAYALGWYAGGLDLSRGTTTVAAVVSATTAIVNGSFAMIRVIPTIENFVSGITSASATFEIIGRKSSQDPFSDAGITPASVEGNIELKGVEVVYPSRKDTKVLKGVDIRIPAMKTTALVGLSGCGKSTIFSLLERFYEPTAGSIRLDGQELQDLNLKWLRSQMAYVGQEPMLFSTTILENIRHGLVNSELSETAQEIMDRVVAAAKLAHAHDFVSSLPDGYNTEIGEKGLSLSGGQRQRIAIARAIISDPKILLLDEATSALDAGSEELVQQALDSVSKNRTTIAIAHRLSTIRNADNIIVMQAGEVMEQGTHRVLLANNSIYADLIRKQQVMDSISYPGHAGPKSEYDEKTQTGFRERGEASIFPNDGEDAAEDSPMIMEEEGYLAMEKEPKPTFWLAIKLILKLNRPEKWLLMGGLHTAFLAGFTMILQAVWFAEVLDAFSLTDTAMMVRQVNFWALLYVVTGIYAFIVSFANGVFFAYSTERLACRVRDTTLRSILRQNIGYFDEKNHGTGQMASKLSSSASDLSGLGGVVVGSFLTFVATIVVNLGLCMTIGWKLTLFCTLVIPLVAGLGWVRMEVTSVFDGKIRVAGERAAAYASDAVGAIRTVAAGGLEPYVLDRYRAIQAEQAAESLPAILRTSALFAGAQGVNFLAAGLVFWYGSGLLASGEYTLKQYYICFIGLVWGSQLAGALFNFAPDISKAAHAAGDLQRLFERTPEIDSWNQRGQRVVKESCTGHLQLKNISFVYPSRPNTTVLRHIDLEIPAGAFVALVGASGSGKSTVLGLLERFYDPSHGQITLDGQDISDLNINTYRQMFSLVSQEPTIYSGTIRDNLINGLDSASNSHSTADLDAKIIAACRDANIYTFITSLPHGFSTLVGASGSMLSGGQKQRIALARALLRASPILLLDEATAALDSESEELVQEALNASRRGRTTVAIAHRLATIQGADVIYVF</sequence>
<feature type="region of interest" description="Disordered" evidence="10">
    <location>
        <begin position="1"/>
        <end position="32"/>
    </location>
</feature>
<comment type="similarity">
    <text evidence="2">Belongs to the ABC transporter superfamily. ABCB family. Multidrug resistance exporter (TC 3.A.1.201) subfamily.</text>
</comment>
<evidence type="ECO:0000256" key="8">
    <source>
        <dbReference type="ARBA" id="ARBA00022989"/>
    </source>
</evidence>
<feature type="transmembrane region" description="Helical" evidence="11">
    <location>
        <begin position="66"/>
        <end position="99"/>
    </location>
</feature>
<gene>
    <name evidence="14" type="primary">fmpD</name>
    <name evidence="14" type="ORF">LOCC1_G008829</name>
</gene>
<evidence type="ECO:0000256" key="4">
    <source>
        <dbReference type="ARBA" id="ARBA00022692"/>
    </source>
</evidence>
<dbReference type="FunFam" id="3.40.50.300:FF:000913">
    <property type="entry name" value="ABC multidrug transporter SitT"/>
    <property type="match status" value="1"/>
</dbReference>
<dbReference type="InterPro" id="IPR017871">
    <property type="entry name" value="ABC_transporter-like_CS"/>
</dbReference>
<keyword evidence="4 11" id="KW-0812">Transmembrane</keyword>
<keyword evidence="9 11" id="KW-0472">Membrane</keyword>
<dbReference type="InterPro" id="IPR027417">
    <property type="entry name" value="P-loop_NTPase"/>
</dbReference>
<feature type="domain" description="ABC transmembrane type-1" evidence="13">
    <location>
        <begin position="69"/>
        <end position="359"/>
    </location>
</feature>
<evidence type="ECO:0000256" key="11">
    <source>
        <dbReference type="SAM" id="Phobius"/>
    </source>
</evidence>
<feature type="transmembrane region" description="Helical" evidence="11">
    <location>
        <begin position="192"/>
        <end position="211"/>
    </location>
</feature>
<reference evidence="14 15" key="1">
    <citation type="submission" date="2018-05" db="EMBL/GenBank/DDBJ databases">
        <title>Genome sequencing and assembly of the regulated plant pathogen Lachnellula willkommii and related sister species for the development of diagnostic species identification markers.</title>
        <authorList>
            <person name="Giroux E."/>
            <person name="Bilodeau G."/>
        </authorList>
    </citation>
    <scope>NUCLEOTIDE SEQUENCE [LARGE SCALE GENOMIC DNA]</scope>
    <source>
        <strain evidence="14 15">CBS 160.35</strain>
    </source>
</reference>
<dbReference type="SUPFAM" id="SSF52540">
    <property type="entry name" value="P-loop containing nucleoside triphosphate hydrolases"/>
    <property type="match status" value="2"/>
</dbReference>
<evidence type="ECO:0000256" key="2">
    <source>
        <dbReference type="ARBA" id="ARBA00007577"/>
    </source>
</evidence>
<feature type="transmembrane region" description="Helical" evidence="11">
    <location>
        <begin position="765"/>
        <end position="790"/>
    </location>
</feature>
<dbReference type="Pfam" id="PF00005">
    <property type="entry name" value="ABC_tran"/>
    <property type="match status" value="2"/>
</dbReference>
<dbReference type="GO" id="GO:0005743">
    <property type="term" value="C:mitochondrial inner membrane"/>
    <property type="evidence" value="ECO:0007669"/>
    <property type="project" value="TreeGrafter"/>
</dbReference>
<evidence type="ECO:0000256" key="9">
    <source>
        <dbReference type="ARBA" id="ARBA00023136"/>
    </source>
</evidence>
<dbReference type="CDD" id="cd18577">
    <property type="entry name" value="ABC_6TM_Pgp_ABCB1_D1_like"/>
    <property type="match status" value="1"/>
</dbReference>
<evidence type="ECO:0000256" key="7">
    <source>
        <dbReference type="ARBA" id="ARBA00022840"/>
    </source>
</evidence>
<dbReference type="AlphaFoldDB" id="A0A8H8RDJ4"/>
<keyword evidence="8 11" id="KW-1133">Transmembrane helix</keyword>
<dbReference type="Proteomes" id="UP000443090">
    <property type="component" value="Unassembled WGS sequence"/>
</dbReference>
<dbReference type="InterPro" id="IPR003593">
    <property type="entry name" value="AAA+_ATPase"/>
</dbReference>
<dbReference type="PANTHER" id="PTHR43394:SF11">
    <property type="entry name" value="ATP-BINDING CASSETTE TRANSPORTER"/>
    <property type="match status" value="1"/>
</dbReference>
<dbReference type="PANTHER" id="PTHR43394">
    <property type="entry name" value="ATP-DEPENDENT PERMEASE MDL1, MITOCHONDRIAL"/>
    <property type="match status" value="1"/>
</dbReference>
<dbReference type="SUPFAM" id="SSF90123">
    <property type="entry name" value="ABC transporter transmembrane region"/>
    <property type="match status" value="2"/>
</dbReference>
<accession>A0A8H8RDJ4</accession>
<dbReference type="InterPro" id="IPR039421">
    <property type="entry name" value="Type_1_exporter"/>
</dbReference>
<organism evidence="14 15">
    <name type="scientific">Lachnellula occidentalis</name>
    <dbReference type="NCBI Taxonomy" id="215460"/>
    <lineage>
        <taxon>Eukaryota</taxon>
        <taxon>Fungi</taxon>
        <taxon>Dikarya</taxon>
        <taxon>Ascomycota</taxon>
        <taxon>Pezizomycotina</taxon>
        <taxon>Leotiomycetes</taxon>
        <taxon>Helotiales</taxon>
        <taxon>Lachnaceae</taxon>
        <taxon>Lachnellula</taxon>
    </lineage>
</organism>
<dbReference type="InterPro" id="IPR036640">
    <property type="entry name" value="ABC1_TM_sf"/>
</dbReference>
<dbReference type="InterPro" id="IPR011527">
    <property type="entry name" value="ABC1_TM_dom"/>
</dbReference>
<dbReference type="PROSITE" id="PS50893">
    <property type="entry name" value="ABC_TRANSPORTER_2"/>
    <property type="match status" value="2"/>
</dbReference>
<evidence type="ECO:0000259" key="12">
    <source>
        <dbReference type="PROSITE" id="PS50893"/>
    </source>
</evidence>
<keyword evidence="3" id="KW-0813">Transport</keyword>
<dbReference type="EMBL" id="QGMI01001774">
    <property type="protein sequence ID" value="TVY32281.1"/>
    <property type="molecule type" value="Genomic_DNA"/>
</dbReference>
<comment type="subcellular location">
    <subcellularLocation>
        <location evidence="1">Membrane</location>
        <topology evidence="1">Multi-pass membrane protein</topology>
    </subcellularLocation>
</comment>
<evidence type="ECO:0000259" key="13">
    <source>
        <dbReference type="PROSITE" id="PS50929"/>
    </source>
</evidence>
<dbReference type="SMART" id="SM00382">
    <property type="entry name" value="AAA"/>
    <property type="match status" value="2"/>
</dbReference>
<dbReference type="InterPro" id="IPR003439">
    <property type="entry name" value="ABC_transporter-like_ATP-bd"/>
</dbReference>
<feature type="transmembrane region" description="Helical" evidence="11">
    <location>
        <begin position="951"/>
        <end position="972"/>
    </location>
</feature>
<proteinExistence type="inferred from homology"/>
<dbReference type="OrthoDB" id="3559863at2759"/>
<evidence type="ECO:0000313" key="15">
    <source>
        <dbReference type="Proteomes" id="UP000443090"/>
    </source>
</evidence>
<name>A0A8H8RDJ4_9HELO</name>
<dbReference type="PROSITE" id="PS50929">
    <property type="entry name" value="ABC_TM1F"/>
    <property type="match status" value="2"/>
</dbReference>